<reference evidence="1 2" key="1">
    <citation type="submission" date="2024-01" db="EMBL/GenBank/DDBJ databases">
        <title>The genomes of 5 underutilized Papilionoideae crops provide insights into root nodulation and disease resistanc.</title>
        <authorList>
            <person name="Jiang F."/>
        </authorList>
    </citation>
    <scope>NUCLEOTIDE SEQUENCE [LARGE SCALE GENOMIC DNA]</scope>
    <source>
        <strain evidence="1">LVBAO_FW01</strain>
        <tissue evidence="1">Leaves</tissue>
    </source>
</reference>
<evidence type="ECO:0000313" key="1">
    <source>
        <dbReference type="EMBL" id="KAK7329367.1"/>
    </source>
</evidence>
<dbReference type="Proteomes" id="UP001367508">
    <property type="component" value="Unassembled WGS sequence"/>
</dbReference>
<evidence type="ECO:0000313" key="2">
    <source>
        <dbReference type="Proteomes" id="UP001367508"/>
    </source>
</evidence>
<dbReference type="AlphaFoldDB" id="A0AAN9L4L5"/>
<protein>
    <submittedName>
        <fullName evidence="1">Uncharacterized protein</fullName>
    </submittedName>
</protein>
<gene>
    <name evidence="1" type="ORF">VNO77_23529</name>
</gene>
<accession>A0AAN9L4L5</accession>
<organism evidence="1 2">
    <name type="scientific">Canavalia gladiata</name>
    <name type="common">Sword bean</name>
    <name type="synonym">Dolichos gladiatus</name>
    <dbReference type="NCBI Taxonomy" id="3824"/>
    <lineage>
        <taxon>Eukaryota</taxon>
        <taxon>Viridiplantae</taxon>
        <taxon>Streptophyta</taxon>
        <taxon>Embryophyta</taxon>
        <taxon>Tracheophyta</taxon>
        <taxon>Spermatophyta</taxon>
        <taxon>Magnoliopsida</taxon>
        <taxon>eudicotyledons</taxon>
        <taxon>Gunneridae</taxon>
        <taxon>Pentapetalae</taxon>
        <taxon>rosids</taxon>
        <taxon>fabids</taxon>
        <taxon>Fabales</taxon>
        <taxon>Fabaceae</taxon>
        <taxon>Papilionoideae</taxon>
        <taxon>50 kb inversion clade</taxon>
        <taxon>NPAAA clade</taxon>
        <taxon>indigoferoid/millettioid clade</taxon>
        <taxon>Phaseoleae</taxon>
        <taxon>Canavalia</taxon>
    </lineage>
</organism>
<keyword evidence="2" id="KW-1185">Reference proteome</keyword>
<sequence length="86" mass="9580">MGPKFLSNVFALIRLKHMTDLNYEAEAEESNNACQCIFGSQKQSLAGSNYSSHGPNIIHSISFACFDVPTEVDENWKFFVSGKALF</sequence>
<proteinExistence type="predicted"/>
<dbReference type="EMBL" id="JAYMYQ010000005">
    <property type="protein sequence ID" value="KAK7329367.1"/>
    <property type="molecule type" value="Genomic_DNA"/>
</dbReference>
<comment type="caution">
    <text evidence="1">The sequence shown here is derived from an EMBL/GenBank/DDBJ whole genome shotgun (WGS) entry which is preliminary data.</text>
</comment>
<name>A0AAN9L4L5_CANGL</name>